<sequence>MATCISNQRQTRNSGYLWASKNISPSSGLPGGGLGKNVIFALHPRRQFGPSVMHGHGALNNQECHSKIRSGKRKLEPYQTLLSGSIKRKRLAKKPLWCFKLPSSMEMADEGEVLVLPPVAAPDESLRPQSRMDEKSPPANGRSDGDEKPRIGEVTLSVGTGYGSPARP</sequence>
<gene>
    <name evidence="2" type="ORF">LTRI10_LOCUS29469</name>
</gene>
<feature type="compositionally biased region" description="Basic and acidic residues" evidence="1">
    <location>
        <begin position="124"/>
        <end position="136"/>
    </location>
</feature>
<evidence type="ECO:0000313" key="2">
    <source>
        <dbReference type="EMBL" id="CAL1388544.1"/>
    </source>
</evidence>
<keyword evidence="3" id="KW-1185">Reference proteome</keyword>
<dbReference type="EMBL" id="OZ034818">
    <property type="protein sequence ID" value="CAL1388544.1"/>
    <property type="molecule type" value="Genomic_DNA"/>
</dbReference>
<accession>A0AAV2ERU3</accession>
<evidence type="ECO:0000313" key="3">
    <source>
        <dbReference type="Proteomes" id="UP001497516"/>
    </source>
</evidence>
<dbReference type="AlphaFoldDB" id="A0AAV2ERU3"/>
<proteinExistence type="predicted"/>
<feature type="region of interest" description="Disordered" evidence="1">
    <location>
        <begin position="119"/>
        <end position="168"/>
    </location>
</feature>
<organism evidence="2 3">
    <name type="scientific">Linum trigynum</name>
    <dbReference type="NCBI Taxonomy" id="586398"/>
    <lineage>
        <taxon>Eukaryota</taxon>
        <taxon>Viridiplantae</taxon>
        <taxon>Streptophyta</taxon>
        <taxon>Embryophyta</taxon>
        <taxon>Tracheophyta</taxon>
        <taxon>Spermatophyta</taxon>
        <taxon>Magnoliopsida</taxon>
        <taxon>eudicotyledons</taxon>
        <taxon>Gunneridae</taxon>
        <taxon>Pentapetalae</taxon>
        <taxon>rosids</taxon>
        <taxon>fabids</taxon>
        <taxon>Malpighiales</taxon>
        <taxon>Linaceae</taxon>
        <taxon>Linum</taxon>
    </lineage>
</organism>
<reference evidence="2 3" key="1">
    <citation type="submission" date="2024-04" db="EMBL/GenBank/DDBJ databases">
        <authorList>
            <person name="Fracassetti M."/>
        </authorList>
    </citation>
    <scope>NUCLEOTIDE SEQUENCE [LARGE SCALE GENOMIC DNA]</scope>
</reference>
<protein>
    <submittedName>
        <fullName evidence="2">Uncharacterized protein</fullName>
    </submittedName>
</protein>
<name>A0AAV2ERU3_9ROSI</name>
<evidence type="ECO:0000256" key="1">
    <source>
        <dbReference type="SAM" id="MobiDB-lite"/>
    </source>
</evidence>
<dbReference type="Proteomes" id="UP001497516">
    <property type="component" value="Chromosome 5"/>
</dbReference>